<proteinExistence type="predicted"/>
<sequence length="153" mass="16908">MDFGPAPPPITFLHADEYACGQPIHLTHANHRFSPTQSGIRPIARLTNTQHETASRPPKNAFSCWGVRGPGLRLRRQAVGGRDIVSMDPRGKKGRLLPPCQQPSTSLFLLFDRQISESRWLGVSFIYCAEVIARSSCSQISEGIIDRRMSAGP</sequence>
<dbReference type="EMBL" id="MCFA01000029">
    <property type="protein sequence ID" value="ORY14867.1"/>
    <property type="molecule type" value="Genomic_DNA"/>
</dbReference>
<reference evidence="1 2" key="1">
    <citation type="submission" date="2016-07" db="EMBL/GenBank/DDBJ databases">
        <title>Pervasive Adenine N6-methylation of Active Genes in Fungi.</title>
        <authorList>
            <consortium name="DOE Joint Genome Institute"/>
            <person name="Mondo S.J."/>
            <person name="Dannebaum R.O."/>
            <person name="Kuo R.C."/>
            <person name="Labutti K."/>
            <person name="Haridas S."/>
            <person name="Kuo A."/>
            <person name="Salamov A."/>
            <person name="Ahrendt S.R."/>
            <person name="Lipzen A."/>
            <person name="Sullivan W."/>
            <person name="Andreopoulos W.B."/>
            <person name="Clum A."/>
            <person name="Lindquist E."/>
            <person name="Daum C."/>
            <person name="Ramamoorthy G.K."/>
            <person name="Gryganskyi A."/>
            <person name="Culley D."/>
            <person name="Magnuson J.K."/>
            <person name="James T.Y."/>
            <person name="O'Malley M.A."/>
            <person name="Stajich J.E."/>
            <person name="Spatafora J.W."/>
            <person name="Visel A."/>
            <person name="Grigoriev I.V."/>
        </authorList>
    </citation>
    <scope>NUCLEOTIDE SEQUENCE [LARGE SCALE GENOMIC DNA]</scope>
    <source>
        <strain evidence="1 2">CBS 115471</strain>
    </source>
</reference>
<evidence type="ECO:0000313" key="1">
    <source>
        <dbReference type="EMBL" id="ORY14867.1"/>
    </source>
</evidence>
<gene>
    <name evidence="1" type="ORF">BCR34DRAFT_201033</name>
</gene>
<organism evidence="1 2">
    <name type="scientific">Clohesyomyces aquaticus</name>
    <dbReference type="NCBI Taxonomy" id="1231657"/>
    <lineage>
        <taxon>Eukaryota</taxon>
        <taxon>Fungi</taxon>
        <taxon>Dikarya</taxon>
        <taxon>Ascomycota</taxon>
        <taxon>Pezizomycotina</taxon>
        <taxon>Dothideomycetes</taxon>
        <taxon>Pleosporomycetidae</taxon>
        <taxon>Pleosporales</taxon>
        <taxon>Lindgomycetaceae</taxon>
        <taxon>Clohesyomyces</taxon>
    </lineage>
</organism>
<dbReference type="AlphaFoldDB" id="A0A1Y1ZXS0"/>
<comment type="caution">
    <text evidence="1">The sequence shown here is derived from an EMBL/GenBank/DDBJ whole genome shotgun (WGS) entry which is preliminary data.</text>
</comment>
<accession>A0A1Y1ZXS0</accession>
<protein>
    <submittedName>
        <fullName evidence="1">Uncharacterized protein</fullName>
    </submittedName>
</protein>
<name>A0A1Y1ZXS0_9PLEO</name>
<dbReference type="Proteomes" id="UP000193144">
    <property type="component" value="Unassembled WGS sequence"/>
</dbReference>
<keyword evidence="2" id="KW-1185">Reference proteome</keyword>
<evidence type="ECO:0000313" key="2">
    <source>
        <dbReference type="Proteomes" id="UP000193144"/>
    </source>
</evidence>